<dbReference type="AlphaFoldDB" id="Q2SHR0"/>
<sequence length="113" mass="12461">MVTQADITAPNKVIKSSTSTIQQGVAKADGKLWMTAETLHFAPYNEDLGPGTYNIPLTDIAKVEKDSLPPSLPEGFKITLLNDHTYHFIVANSETWIELIEKYRDALGANVTE</sequence>
<reference evidence="1 2" key="1">
    <citation type="journal article" date="2005" name="Nucleic Acids Res.">
        <title>Genomic blueprint of Hahella chejuensis, a marine microbe producing an algicidal agent.</title>
        <authorList>
            <person name="Jeong H."/>
            <person name="Yim J.H."/>
            <person name="Lee C."/>
            <person name="Choi S.-H."/>
            <person name="Park Y.K."/>
            <person name="Yoon S.H."/>
            <person name="Hur C.-G."/>
            <person name="Kang H.-Y."/>
            <person name="Kim D."/>
            <person name="Lee H.H."/>
            <person name="Park K.H."/>
            <person name="Park S.-H."/>
            <person name="Park H.-S."/>
            <person name="Lee H.K."/>
            <person name="Oh T.K."/>
            <person name="Kim J.F."/>
        </authorList>
    </citation>
    <scope>NUCLEOTIDE SEQUENCE [LARGE SCALE GENOMIC DNA]</scope>
    <source>
        <strain evidence="1 2">KCTC 2396</strain>
    </source>
</reference>
<organism evidence="1 2">
    <name type="scientific">Hahella chejuensis (strain KCTC 2396)</name>
    <dbReference type="NCBI Taxonomy" id="349521"/>
    <lineage>
        <taxon>Bacteria</taxon>
        <taxon>Pseudomonadati</taxon>
        <taxon>Pseudomonadota</taxon>
        <taxon>Gammaproteobacteria</taxon>
        <taxon>Oceanospirillales</taxon>
        <taxon>Hahellaceae</taxon>
        <taxon>Hahella</taxon>
    </lineage>
</organism>
<dbReference type="Gene3D" id="2.30.29.30">
    <property type="entry name" value="Pleckstrin-homology domain (PH domain)/Phosphotyrosine-binding domain (PTB)"/>
    <property type="match status" value="1"/>
</dbReference>
<accession>Q2SHR0</accession>
<name>Q2SHR0_HAHCH</name>
<evidence type="ECO:0008006" key="3">
    <source>
        <dbReference type="Google" id="ProtNLM"/>
    </source>
</evidence>
<gene>
    <name evidence="1" type="ordered locus">HCH_03048</name>
</gene>
<dbReference type="HOGENOM" id="CLU_2261430_0_0_6"/>
<protein>
    <recommendedName>
        <fullName evidence="3">GRAM domain-containing protein</fullName>
    </recommendedName>
</protein>
<dbReference type="Proteomes" id="UP000000238">
    <property type="component" value="Chromosome"/>
</dbReference>
<dbReference type="RefSeq" id="WP_011396883.1">
    <property type="nucleotide sequence ID" value="NC_007645.1"/>
</dbReference>
<dbReference type="OrthoDB" id="5890662at2"/>
<evidence type="ECO:0000313" key="1">
    <source>
        <dbReference type="EMBL" id="ABC29814.1"/>
    </source>
</evidence>
<keyword evidence="2" id="KW-1185">Reference proteome</keyword>
<dbReference type="InterPro" id="IPR011993">
    <property type="entry name" value="PH-like_dom_sf"/>
</dbReference>
<proteinExistence type="predicted"/>
<dbReference type="EMBL" id="CP000155">
    <property type="protein sequence ID" value="ABC29814.1"/>
    <property type="molecule type" value="Genomic_DNA"/>
</dbReference>
<dbReference type="KEGG" id="hch:HCH_03048"/>
<dbReference type="eggNOG" id="ENOG50334J3">
    <property type="taxonomic scope" value="Bacteria"/>
</dbReference>
<evidence type="ECO:0000313" key="2">
    <source>
        <dbReference type="Proteomes" id="UP000000238"/>
    </source>
</evidence>